<evidence type="ECO:0000313" key="2">
    <source>
        <dbReference type="EMBL" id="KAH8038151.1"/>
    </source>
</evidence>
<organism evidence="2 3">
    <name type="scientific">Rhipicephalus microplus</name>
    <name type="common">Cattle tick</name>
    <name type="synonym">Boophilus microplus</name>
    <dbReference type="NCBI Taxonomy" id="6941"/>
    <lineage>
        <taxon>Eukaryota</taxon>
        <taxon>Metazoa</taxon>
        <taxon>Ecdysozoa</taxon>
        <taxon>Arthropoda</taxon>
        <taxon>Chelicerata</taxon>
        <taxon>Arachnida</taxon>
        <taxon>Acari</taxon>
        <taxon>Parasitiformes</taxon>
        <taxon>Ixodida</taxon>
        <taxon>Ixodoidea</taxon>
        <taxon>Ixodidae</taxon>
        <taxon>Rhipicephalinae</taxon>
        <taxon>Rhipicephalus</taxon>
        <taxon>Boophilus</taxon>
    </lineage>
</organism>
<evidence type="ECO:0000313" key="3">
    <source>
        <dbReference type="Proteomes" id="UP000821866"/>
    </source>
</evidence>
<reference evidence="2" key="2">
    <citation type="submission" date="2021-09" db="EMBL/GenBank/DDBJ databases">
        <authorList>
            <person name="Jia N."/>
            <person name="Wang J."/>
            <person name="Shi W."/>
            <person name="Du L."/>
            <person name="Sun Y."/>
            <person name="Zhan W."/>
            <person name="Jiang J."/>
            <person name="Wang Q."/>
            <person name="Zhang B."/>
            <person name="Ji P."/>
            <person name="Sakyi L.B."/>
            <person name="Cui X."/>
            <person name="Yuan T."/>
            <person name="Jiang B."/>
            <person name="Yang W."/>
            <person name="Lam T.T.-Y."/>
            <person name="Chang Q."/>
            <person name="Ding S."/>
            <person name="Wang X."/>
            <person name="Zhu J."/>
            <person name="Ruan X."/>
            <person name="Zhao L."/>
            <person name="Wei J."/>
            <person name="Que T."/>
            <person name="Du C."/>
            <person name="Cheng J."/>
            <person name="Dai P."/>
            <person name="Han X."/>
            <person name="Huang E."/>
            <person name="Gao Y."/>
            <person name="Liu J."/>
            <person name="Shao H."/>
            <person name="Ye R."/>
            <person name="Li L."/>
            <person name="Wei W."/>
            <person name="Wang X."/>
            <person name="Wang C."/>
            <person name="Huo Q."/>
            <person name="Li W."/>
            <person name="Guo W."/>
            <person name="Chen H."/>
            <person name="Chen S."/>
            <person name="Zhou L."/>
            <person name="Zhou L."/>
            <person name="Ni X."/>
            <person name="Tian J."/>
            <person name="Zhou Y."/>
            <person name="Sheng Y."/>
            <person name="Liu T."/>
            <person name="Pan Y."/>
            <person name="Xia L."/>
            <person name="Li J."/>
            <person name="Zhao F."/>
            <person name="Cao W."/>
        </authorList>
    </citation>
    <scope>NUCLEOTIDE SEQUENCE</scope>
    <source>
        <strain evidence="2">Rmic-2018</strain>
        <tissue evidence="2">Larvae</tissue>
    </source>
</reference>
<dbReference type="Proteomes" id="UP000821866">
    <property type="component" value="Chromosome 10"/>
</dbReference>
<reference evidence="2" key="1">
    <citation type="journal article" date="2020" name="Cell">
        <title>Large-Scale Comparative Analyses of Tick Genomes Elucidate Their Genetic Diversity and Vector Capacities.</title>
        <authorList>
            <consortium name="Tick Genome and Microbiome Consortium (TIGMIC)"/>
            <person name="Jia N."/>
            <person name="Wang J."/>
            <person name="Shi W."/>
            <person name="Du L."/>
            <person name="Sun Y."/>
            <person name="Zhan W."/>
            <person name="Jiang J.F."/>
            <person name="Wang Q."/>
            <person name="Zhang B."/>
            <person name="Ji P."/>
            <person name="Bell-Sakyi L."/>
            <person name="Cui X.M."/>
            <person name="Yuan T.T."/>
            <person name="Jiang B.G."/>
            <person name="Yang W.F."/>
            <person name="Lam T.T."/>
            <person name="Chang Q.C."/>
            <person name="Ding S.J."/>
            <person name="Wang X.J."/>
            <person name="Zhu J.G."/>
            <person name="Ruan X.D."/>
            <person name="Zhao L."/>
            <person name="Wei J.T."/>
            <person name="Ye R.Z."/>
            <person name="Que T.C."/>
            <person name="Du C.H."/>
            <person name="Zhou Y.H."/>
            <person name="Cheng J.X."/>
            <person name="Dai P.F."/>
            <person name="Guo W.B."/>
            <person name="Han X.H."/>
            <person name="Huang E.J."/>
            <person name="Li L.F."/>
            <person name="Wei W."/>
            <person name="Gao Y.C."/>
            <person name="Liu J.Z."/>
            <person name="Shao H.Z."/>
            <person name="Wang X."/>
            <person name="Wang C.C."/>
            <person name="Yang T.C."/>
            <person name="Huo Q.B."/>
            <person name="Li W."/>
            <person name="Chen H.Y."/>
            <person name="Chen S.E."/>
            <person name="Zhou L.G."/>
            <person name="Ni X.B."/>
            <person name="Tian J.H."/>
            <person name="Sheng Y."/>
            <person name="Liu T."/>
            <person name="Pan Y.S."/>
            <person name="Xia L.Y."/>
            <person name="Li J."/>
            <person name="Zhao F."/>
            <person name="Cao W.C."/>
        </authorList>
    </citation>
    <scope>NUCLEOTIDE SEQUENCE</scope>
    <source>
        <strain evidence="2">Rmic-2018</strain>
    </source>
</reference>
<keyword evidence="3" id="KW-1185">Reference proteome</keyword>
<accession>A0A9J6EVB6</accession>
<evidence type="ECO:0008006" key="4">
    <source>
        <dbReference type="Google" id="ProtNLM"/>
    </source>
</evidence>
<comment type="caution">
    <text evidence="2">The sequence shown here is derived from an EMBL/GenBank/DDBJ whole genome shotgun (WGS) entry which is preliminary data.</text>
</comment>
<evidence type="ECO:0000256" key="1">
    <source>
        <dbReference type="SAM" id="SignalP"/>
    </source>
</evidence>
<dbReference type="VEuPathDB" id="VectorBase:LOC119177769"/>
<protein>
    <recommendedName>
        <fullName evidence="4">Secreted protein</fullName>
    </recommendedName>
</protein>
<proteinExistence type="predicted"/>
<feature type="signal peptide" evidence="1">
    <location>
        <begin position="1"/>
        <end position="23"/>
    </location>
</feature>
<dbReference type="EMBL" id="JABSTU010000002">
    <property type="protein sequence ID" value="KAH8038151.1"/>
    <property type="molecule type" value="Genomic_DNA"/>
</dbReference>
<keyword evidence="1" id="KW-0732">Signal</keyword>
<gene>
    <name evidence="2" type="ORF">HPB51_023971</name>
</gene>
<dbReference type="AlphaFoldDB" id="A0A9J6EVB6"/>
<feature type="chain" id="PRO_5039907472" description="Secreted protein" evidence="1">
    <location>
        <begin position="24"/>
        <end position="166"/>
    </location>
</feature>
<name>A0A9J6EVB6_RHIMP</name>
<sequence length="166" mass="18596">MEETTKGLRICLFALQLAVVTAGASVLRLPEDFPPMGGICEGAPAMDPRLLETTCVNLSEHMERHLEYHRCAAATRMLSSSEQYYRASSSTSSVGTETRWRKQRKAYAYVFSLCRSVAFPTYPLAASDQMIFSLSCFRALKQIAIVQFIFSAFCSWEVTSKEILVL</sequence>